<sequence length="243" mass="28232">MDYKSYYCQIGDNYEQNVREIWSEQKWEEVEIAYLKRRQRIRLNLVLKRLLDVAIASLGIVILLPVLALIAVSVRLSSPGSIIFRQQRLGKLTKPFEIYKFRTMIDGAIDRGAGINTFKGDPRVTRVGRFLREYHLDELPQLFNVLRGEMSLVGPRPLLVQCLPTYTDEQKQRFLVYPGITAWEAVKGGLSNTLEQRIDLDIWYVNNWNIWLDLVILFRTIPVVLTKEGVYVKDDLSNKVNSK</sequence>
<keyword evidence="2" id="KW-1133">Transmembrane helix</keyword>
<keyword evidence="2" id="KW-0812">Transmembrane</keyword>
<evidence type="ECO:0000259" key="3">
    <source>
        <dbReference type="Pfam" id="PF02397"/>
    </source>
</evidence>
<evidence type="ECO:0000256" key="2">
    <source>
        <dbReference type="SAM" id="Phobius"/>
    </source>
</evidence>
<dbReference type="RefSeq" id="WP_413278445.1">
    <property type="nucleotide sequence ID" value="NZ_JBHFNT010000138.1"/>
</dbReference>
<dbReference type="EMBL" id="JBHFNT010000138">
    <property type="protein sequence ID" value="MFB2836049.1"/>
    <property type="molecule type" value="Genomic_DNA"/>
</dbReference>
<keyword evidence="2" id="KW-0472">Membrane</keyword>
<dbReference type="InterPro" id="IPR003362">
    <property type="entry name" value="Bact_transf"/>
</dbReference>
<name>A0ABV4WLS8_9CYAN</name>
<keyword evidence="4" id="KW-0808">Transferase</keyword>
<dbReference type="PANTHER" id="PTHR30576">
    <property type="entry name" value="COLANIC BIOSYNTHESIS UDP-GLUCOSE LIPID CARRIER TRANSFERASE"/>
    <property type="match status" value="1"/>
</dbReference>
<evidence type="ECO:0000313" key="4">
    <source>
        <dbReference type="EMBL" id="MFB2836049.1"/>
    </source>
</evidence>
<evidence type="ECO:0000313" key="5">
    <source>
        <dbReference type="Proteomes" id="UP001576780"/>
    </source>
</evidence>
<organism evidence="4 5">
    <name type="scientific">Floridaenema evergladense BLCC-F167</name>
    <dbReference type="NCBI Taxonomy" id="3153639"/>
    <lineage>
        <taxon>Bacteria</taxon>
        <taxon>Bacillati</taxon>
        <taxon>Cyanobacteriota</taxon>
        <taxon>Cyanophyceae</taxon>
        <taxon>Oscillatoriophycideae</taxon>
        <taxon>Aerosakkonematales</taxon>
        <taxon>Aerosakkonemataceae</taxon>
        <taxon>Floridanema</taxon>
        <taxon>Floridanema evergladense</taxon>
    </lineage>
</organism>
<feature type="transmembrane region" description="Helical" evidence="2">
    <location>
        <begin position="50"/>
        <end position="72"/>
    </location>
</feature>
<dbReference type="GO" id="GO:0016740">
    <property type="term" value="F:transferase activity"/>
    <property type="evidence" value="ECO:0007669"/>
    <property type="project" value="UniProtKB-KW"/>
</dbReference>
<comment type="caution">
    <text evidence="4">The sequence shown here is derived from an EMBL/GenBank/DDBJ whole genome shotgun (WGS) entry which is preliminary data.</text>
</comment>
<accession>A0ABV4WLS8</accession>
<reference evidence="4 5" key="1">
    <citation type="submission" date="2024-09" db="EMBL/GenBank/DDBJ databases">
        <title>Floridaenema gen nov. (Aerosakkonemataceae, Aerosakkonematales ord. nov., Cyanobacteria) from benthic tropical and subtropical fresh waters, with the description of four new species.</title>
        <authorList>
            <person name="Moretto J.A."/>
            <person name="Berthold D.E."/>
            <person name="Lefler F.W."/>
            <person name="Huang I.-S."/>
            <person name="Laughinghouse H. IV."/>
        </authorList>
    </citation>
    <scope>NUCLEOTIDE SEQUENCE [LARGE SCALE GENOMIC DNA]</scope>
    <source>
        <strain evidence="4 5">BLCC-F167</strain>
    </source>
</reference>
<dbReference type="PANTHER" id="PTHR30576:SF0">
    <property type="entry name" value="UNDECAPRENYL-PHOSPHATE N-ACETYLGALACTOSAMINYL 1-PHOSPHATE TRANSFERASE-RELATED"/>
    <property type="match status" value="1"/>
</dbReference>
<dbReference type="Proteomes" id="UP001576780">
    <property type="component" value="Unassembled WGS sequence"/>
</dbReference>
<protein>
    <submittedName>
        <fullName evidence="4">Sugar transferase</fullName>
    </submittedName>
</protein>
<feature type="domain" description="Bacterial sugar transferase" evidence="3">
    <location>
        <begin position="48"/>
        <end position="225"/>
    </location>
</feature>
<keyword evidence="5" id="KW-1185">Reference proteome</keyword>
<comment type="similarity">
    <text evidence="1">Belongs to the bacterial sugar transferase family.</text>
</comment>
<evidence type="ECO:0000256" key="1">
    <source>
        <dbReference type="ARBA" id="ARBA00006464"/>
    </source>
</evidence>
<proteinExistence type="inferred from homology"/>
<dbReference type="Pfam" id="PF02397">
    <property type="entry name" value="Bac_transf"/>
    <property type="match status" value="1"/>
</dbReference>
<gene>
    <name evidence="4" type="ORF">ACE1CA_16075</name>
</gene>